<dbReference type="Pfam" id="PF13417">
    <property type="entry name" value="GST_N_3"/>
    <property type="match status" value="1"/>
</dbReference>
<accession>A0A432Z4V3</accession>
<sequence>MKLYGYWRSSASYRVRTALNLKGLSYEYEPVHLVKDGGQQHSEAYRKLNPARLVPTFIDGDVKLNQSLAIIEYLEECYPQNPLLPSAPADKARVRALAYDLACELQPVTNLRVLQYLTGELNCSDKQRSEWIANWVEKSFTAFEQRLTEYAGDYCYGNSVTLADICLIPQVYNAQRFNLDLSSYPTLMAVHERLQALDAVQQARPENQADAQ</sequence>
<dbReference type="NCBIfam" id="TIGR01262">
    <property type="entry name" value="maiA"/>
    <property type="match status" value="1"/>
</dbReference>
<dbReference type="InterPro" id="IPR034330">
    <property type="entry name" value="GST_Zeta_C"/>
</dbReference>
<dbReference type="FunFam" id="1.20.1050.10:FF:000017">
    <property type="entry name" value="Maleylacetoacetate isomerase"/>
    <property type="match status" value="1"/>
</dbReference>
<dbReference type="GO" id="GO:0005737">
    <property type="term" value="C:cytoplasm"/>
    <property type="evidence" value="ECO:0007669"/>
    <property type="project" value="InterPro"/>
</dbReference>
<proteinExistence type="inferred from homology"/>
<dbReference type="InterPro" id="IPR004045">
    <property type="entry name" value="Glutathione_S-Trfase_N"/>
</dbReference>
<dbReference type="InterPro" id="IPR036282">
    <property type="entry name" value="Glutathione-S-Trfase_C_sf"/>
</dbReference>
<dbReference type="EMBL" id="PIQC01000001">
    <property type="protein sequence ID" value="RUO72885.1"/>
    <property type="molecule type" value="Genomic_DNA"/>
</dbReference>
<organism evidence="4 5">
    <name type="scientific">Idiomarina ramblicola</name>
    <dbReference type="NCBI Taxonomy" id="263724"/>
    <lineage>
        <taxon>Bacteria</taxon>
        <taxon>Pseudomonadati</taxon>
        <taxon>Pseudomonadota</taxon>
        <taxon>Gammaproteobacteria</taxon>
        <taxon>Alteromonadales</taxon>
        <taxon>Idiomarinaceae</taxon>
        <taxon>Idiomarina</taxon>
    </lineage>
</organism>
<dbReference type="PROSITE" id="PS50405">
    <property type="entry name" value="GST_CTER"/>
    <property type="match status" value="1"/>
</dbReference>
<dbReference type="PROSITE" id="PS50404">
    <property type="entry name" value="GST_NTER"/>
    <property type="match status" value="1"/>
</dbReference>
<dbReference type="InterPro" id="IPR034333">
    <property type="entry name" value="GST_Zeta_N"/>
</dbReference>
<dbReference type="Gene3D" id="1.20.1050.10">
    <property type="match status" value="1"/>
</dbReference>
<dbReference type="Proteomes" id="UP000288058">
    <property type="component" value="Unassembled WGS sequence"/>
</dbReference>
<keyword evidence="4" id="KW-0413">Isomerase</keyword>
<dbReference type="SFLD" id="SFLDS00019">
    <property type="entry name" value="Glutathione_Transferase_(cytos"/>
    <property type="match status" value="1"/>
</dbReference>
<dbReference type="InterPro" id="IPR040079">
    <property type="entry name" value="Glutathione_S-Trfase"/>
</dbReference>
<dbReference type="Pfam" id="PF14497">
    <property type="entry name" value="GST_C_3"/>
    <property type="match status" value="1"/>
</dbReference>
<dbReference type="InterPro" id="IPR036249">
    <property type="entry name" value="Thioredoxin-like_sf"/>
</dbReference>
<dbReference type="InterPro" id="IPR004046">
    <property type="entry name" value="GST_C"/>
</dbReference>
<keyword evidence="5" id="KW-1185">Reference proteome</keyword>
<dbReference type="SUPFAM" id="SSF47616">
    <property type="entry name" value="GST C-terminal domain-like"/>
    <property type="match status" value="1"/>
</dbReference>
<dbReference type="Gene3D" id="3.40.30.10">
    <property type="entry name" value="Glutaredoxin"/>
    <property type="match status" value="1"/>
</dbReference>
<comment type="caution">
    <text evidence="4">The sequence shown here is derived from an EMBL/GenBank/DDBJ whole genome shotgun (WGS) entry which is preliminary data.</text>
</comment>
<dbReference type="GO" id="GO:0006559">
    <property type="term" value="P:L-phenylalanine catabolic process"/>
    <property type="evidence" value="ECO:0007669"/>
    <property type="project" value="TreeGrafter"/>
</dbReference>
<dbReference type="PANTHER" id="PTHR42673:SF21">
    <property type="entry name" value="GLUTATHIONE S-TRANSFERASE YFCF"/>
    <property type="match status" value="1"/>
</dbReference>
<dbReference type="InterPro" id="IPR005955">
    <property type="entry name" value="GST_Zeta"/>
</dbReference>
<protein>
    <submittedName>
        <fullName evidence="4">Maleylacetoacetate isomerase</fullName>
    </submittedName>
</protein>
<evidence type="ECO:0000256" key="1">
    <source>
        <dbReference type="ARBA" id="ARBA00010007"/>
    </source>
</evidence>
<gene>
    <name evidence="4" type="primary">maiA</name>
    <name evidence="4" type="ORF">CWI78_00115</name>
</gene>
<feature type="domain" description="GST N-terminal" evidence="2">
    <location>
        <begin position="1"/>
        <end position="82"/>
    </location>
</feature>
<dbReference type="InterPro" id="IPR010987">
    <property type="entry name" value="Glutathione-S-Trfase_C-like"/>
</dbReference>
<dbReference type="SFLD" id="SFLDG00358">
    <property type="entry name" value="Main_(cytGST)"/>
    <property type="match status" value="1"/>
</dbReference>
<dbReference type="GO" id="GO:0006749">
    <property type="term" value="P:glutathione metabolic process"/>
    <property type="evidence" value="ECO:0007669"/>
    <property type="project" value="TreeGrafter"/>
</dbReference>
<dbReference type="CDD" id="cd03042">
    <property type="entry name" value="GST_N_Zeta"/>
    <property type="match status" value="1"/>
</dbReference>
<comment type="similarity">
    <text evidence="1">Belongs to the GST superfamily. Zeta family.</text>
</comment>
<dbReference type="CDD" id="cd03191">
    <property type="entry name" value="GST_C_Zeta"/>
    <property type="match status" value="1"/>
</dbReference>
<evidence type="ECO:0000313" key="4">
    <source>
        <dbReference type="EMBL" id="RUO72885.1"/>
    </source>
</evidence>
<feature type="domain" description="GST C-terminal" evidence="3">
    <location>
        <begin position="87"/>
        <end position="212"/>
    </location>
</feature>
<evidence type="ECO:0000259" key="3">
    <source>
        <dbReference type="PROSITE" id="PS50405"/>
    </source>
</evidence>
<dbReference type="SUPFAM" id="SSF52833">
    <property type="entry name" value="Thioredoxin-like"/>
    <property type="match status" value="1"/>
</dbReference>
<dbReference type="PANTHER" id="PTHR42673">
    <property type="entry name" value="MALEYLACETOACETATE ISOMERASE"/>
    <property type="match status" value="1"/>
</dbReference>
<dbReference type="GO" id="GO:0016034">
    <property type="term" value="F:maleylacetoacetate isomerase activity"/>
    <property type="evidence" value="ECO:0007669"/>
    <property type="project" value="TreeGrafter"/>
</dbReference>
<name>A0A432Z4V3_9GAMM</name>
<dbReference type="GO" id="GO:0004364">
    <property type="term" value="F:glutathione transferase activity"/>
    <property type="evidence" value="ECO:0007669"/>
    <property type="project" value="TreeGrafter"/>
</dbReference>
<evidence type="ECO:0000259" key="2">
    <source>
        <dbReference type="PROSITE" id="PS50404"/>
    </source>
</evidence>
<dbReference type="AlphaFoldDB" id="A0A432Z4V3"/>
<dbReference type="RefSeq" id="WP_054487959.1">
    <property type="nucleotide sequence ID" value="NZ_PIQC01000001.1"/>
</dbReference>
<dbReference type="OrthoDB" id="509852at2"/>
<evidence type="ECO:0000313" key="5">
    <source>
        <dbReference type="Proteomes" id="UP000288058"/>
    </source>
</evidence>
<reference evidence="5" key="1">
    <citation type="journal article" date="2018" name="Front. Microbiol.">
        <title>Genome-Based Analysis Reveals the Taxonomy and Diversity of the Family Idiomarinaceae.</title>
        <authorList>
            <person name="Liu Y."/>
            <person name="Lai Q."/>
            <person name="Shao Z."/>
        </authorList>
    </citation>
    <scope>NUCLEOTIDE SEQUENCE [LARGE SCALE GENOMIC DNA]</scope>
    <source>
        <strain evidence="5">R22</strain>
    </source>
</reference>